<evidence type="ECO:0000256" key="2">
    <source>
        <dbReference type="ARBA" id="ARBA00023125"/>
    </source>
</evidence>
<dbReference type="PANTHER" id="PTHR36511:SF3">
    <property type="entry name" value="ANTITOXIN HIGA-2"/>
    <property type="match status" value="1"/>
</dbReference>
<protein>
    <submittedName>
        <fullName evidence="6">Helix-turn-helix domain-containing protein</fullName>
    </submittedName>
</protein>
<dbReference type="InterPro" id="IPR010982">
    <property type="entry name" value="Lambda_DNA-bd_dom_sf"/>
</dbReference>
<proteinExistence type="predicted"/>
<evidence type="ECO:0000313" key="6">
    <source>
        <dbReference type="EMBL" id="SFC88905.1"/>
    </source>
</evidence>
<keyword evidence="1" id="KW-0805">Transcription regulation</keyword>
<dbReference type="NCBIfam" id="NF047542">
    <property type="entry name" value="telomere_Tap"/>
    <property type="match status" value="1"/>
</dbReference>
<evidence type="ECO:0000313" key="7">
    <source>
        <dbReference type="Proteomes" id="UP000199207"/>
    </source>
</evidence>
<dbReference type="STRING" id="910347.SAMN05421773_10765"/>
<evidence type="ECO:0000259" key="5">
    <source>
        <dbReference type="PROSITE" id="PS50943"/>
    </source>
</evidence>
<dbReference type="CDD" id="cd00093">
    <property type="entry name" value="HTH_XRE"/>
    <property type="match status" value="1"/>
</dbReference>
<evidence type="ECO:0000256" key="3">
    <source>
        <dbReference type="ARBA" id="ARBA00023163"/>
    </source>
</evidence>
<reference evidence="6 7" key="1">
    <citation type="submission" date="2016-10" db="EMBL/GenBank/DDBJ databases">
        <authorList>
            <person name="de Groot N.N."/>
        </authorList>
    </citation>
    <scope>NUCLEOTIDE SEQUENCE [LARGE SCALE GENOMIC DNA]</scope>
    <source>
        <strain evidence="6 7">CGMCC 4.5739</strain>
    </source>
</reference>
<dbReference type="Gene3D" id="1.10.260.40">
    <property type="entry name" value="lambda repressor-like DNA-binding domains"/>
    <property type="match status" value="1"/>
</dbReference>
<keyword evidence="3" id="KW-0804">Transcription</keyword>
<feature type="region of interest" description="Disordered" evidence="4">
    <location>
        <begin position="332"/>
        <end position="368"/>
    </location>
</feature>
<feature type="compositionally biased region" description="Low complexity" evidence="4">
    <location>
        <begin position="106"/>
        <end position="125"/>
    </location>
</feature>
<organism evidence="6 7">
    <name type="scientific">Streptomyces aidingensis</name>
    <dbReference type="NCBI Taxonomy" id="910347"/>
    <lineage>
        <taxon>Bacteria</taxon>
        <taxon>Bacillati</taxon>
        <taxon>Actinomycetota</taxon>
        <taxon>Actinomycetes</taxon>
        <taxon>Kitasatosporales</taxon>
        <taxon>Streptomycetaceae</taxon>
        <taxon>Streptomyces</taxon>
    </lineage>
</organism>
<dbReference type="PROSITE" id="PS50943">
    <property type="entry name" value="HTH_CROC1"/>
    <property type="match status" value="1"/>
</dbReference>
<dbReference type="RefSeq" id="WP_245834075.1">
    <property type="nucleotide sequence ID" value="NZ_FOLM01000007.1"/>
</dbReference>
<feature type="domain" description="HTH cro/C1-type" evidence="5">
    <location>
        <begin position="32"/>
        <end position="66"/>
    </location>
</feature>
<accession>A0A1I1MUT2</accession>
<name>A0A1I1MUT2_9ACTN</name>
<feature type="region of interest" description="Disordered" evidence="4">
    <location>
        <begin position="81"/>
        <end position="149"/>
    </location>
</feature>
<dbReference type="EMBL" id="FOLM01000007">
    <property type="protein sequence ID" value="SFC88905.1"/>
    <property type="molecule type" value="Genomic_DNA"/>
</dbReference>
<dbReference type="Pfam" id="PF01381">
    <property type="entry name" value="HTH_3"/>
    <property type="match status" value="1"/>
</dbReference>
<dbReference type="AlphaFoldDB" id="A0A1I1MUT2"/>
<evidence type="ECO:0000256" key="1">
    <source>
        <dbReference type="ARBA" id="ARBA00023015"/>
    </source>
</evidence>
<evidence type="ECO:0000256" key="4">
    <source>
        <dbReference type="SAM" id="MobiDB-lite"/>
    </source>
</evidence>
<dbReference type="SUPFAM" id="SSF47413">
    <property type="entry name" value="lambda repressor-like DNA-binding domains"/>
    <property type="match status" value="1"/>
</dbReference>
<dbReference type="GO" id="GO:0003677">
    <property type="term" value="F:DNA binding"/>
    <property type="evidence" value="ECO:0007669"/>
    <property type="project" value="UniProtKB-KW"/>
</dbReference>
<keyword evidence="7" id="KW-1185">Reference proteome</keyword>
<sequence>MSRRHHDGDLFAAVDALLEQAEPLPEAAERERLRLAAGLTRAGVGRALGVTAPTVAGWETGRSEPSGRRRAAYSRLLQGLAQRYPAPGEPQTGRVPGPGREEAPRTPATGHSATGAPAAAPAPSGRPVAEKPAARRHPAPAAPSDAAFPAGPLAVLDGTGTGHLANGRTLECPAATVPDLVAWALDTGLGQPRLHRAGRDGDPLVVLTPGAAARLGLPGRLADRRGLRLAGDHPVVREVLAAGWQLTRRGFGPWARIYRPVERGGRRQCVQLAVLPWDALDPRAWGGTATMPAADIARVLGTYASRVLTPRGSTAVTGLELMTALRPPSRAVRTADGGWASGPVPGSLTTPVDPAPPEAPDEHPVAQGRAPDAVLDEEAYEWVRDPELLSDAECAMPCAVGLDVNMAFAAAANRLTVGLGEPVHTDGPRFDARVPGSWYVDLSHVETDPRLPSPFTPHGRRPTGPAWYATPTLAYAAELGYGIRPLQAWIRPESGPYLDPWYERLRDAYLATMADLGVTKDLSPRAFLAAMEHHKTADPAAVAVLSAIKATVKGGIGKLRERPQGAGYRPGERWPALDRPTWRPDIRAAVIAQARTNMHRKMRKTAEAAGLFPVAVLSDCVVYPAPGPSPLDVLPHDPATGKPPPGTFRPGVSPGMVKHEGSMPFWRCAELLEQGANPARHIKDATDGGGA</sequence>
<gene>
    <name evidence="6" type="ORF">SAMN05421773_10765</name>
</gene>
<dbReference type="PANTHER" id="PTHR36511">
    <property type="entry name" value="MERR FAMILY BACTERIAL REGULATORY PROTEIN"/>
    <property type="match status" value="1"/>
</dbReference>
<keyword evidence="2" id="KW-0238">DNA-binding</keyword>
<dbReference type="InterPro" id="IPR001387">
    <property type="entry name" value="Cro/C1-type_HTH"/>
</dbReference>
<dbReference type="Proteomes" id="UP000199207">
    <property type="component" value="Unassembled WGS sequence"/>
</dbReference>
<dbReference type="InterPro" id="IPR052359">
    <property type="entry name" value="HTH-type_reg/antitoxin"/>
</dbReference>